<proteinExistence type="predicted"/>
<evidence type="ECO:0000313" key="3">
    <source>
        <dbReference type="Proteomes" id="UP000184536"/>
    </source>
</evidence>
<gene>
    <name evidence="2" type="ORF">SAMN02745975_03429</name>
</gene>
<dbReference type="InterPro" id="IPR036388">
    <property type="entry name" value="WH-like_DNA-bd_sf"/>
</dbReference>
<dbReference type="PANTHER" id="PTHR23131:SF4">
    <property type="entry name" value="METALLO-BETA-LACTAMASE SUPERFAMILY POTEIN"/>
    <property type="match status" value="1"/>
</dbReference>
<evidence type="ECO:0000259" key="1">
    <source>
        <dbReference type="SMART" id="SM00849"/>
    </source>
</evidence>
<dbReference type="AlphaFoldDB" id="A0A1M6NXG6"/>
<dbReference type="InterPro" id="IPR050662">
    <property type="entry name" value="Sec-metab_biosynth-thioest"/>
</dbReference>
<dbReference type="Gene3D" id="3.60.15.10">
    <property type="entry name" value="Ribonuclease Z/Hydroxyacylglutathione hydrolase-like"/>
    <property type="match status" value="1"/>
</dbReference>
<dbReference type="Gene3D" id="1.10.10.10">
    <property type="entry name" value="Winged helix-like DNA-binding domain superfamily/Winged helix DNA-binding domain"/>
    <property type="match status" value="1"/>
</dbReference>
<sequence length="342" mass="39774">MNLSESHRLFNHDENEGDKMITQVYSNIYKNEILLPNNPLKAINSYIIRGEDRNLIIDTGFNIPGCKDAFMKGMEELGIERKKTRLLVTHLHSDHSGLAAALQKEGVTVCAGAIDGRLINEMTEEAYWDRFKDYGRLFDLEKDNISFHDHPGYKYCPKEPIDFIYLKEGDVLKVGDYTFEIVDIPGHTPGHIGLYEQKHKLFFCGDHILDKITPNITFWGFEQDILSVYFNNLQKVAQYDIALLLTAHRSTIKDHRKRIQELLEHHRLRLNEILMIIKESKKSVRDTAAAMHWELRYDRWEDFPNPQKWFAAGEAMAHLEHLVATGKAEKIKESEIIYYKAK</sequence>
<accession>A0A1M6NXG6</accession>
<dbReference type="SUPFAM" id="SSF56281">
    <property type="entry name" value="Metallo-hydrolase/oxidoreductase"/>
    <property type="match status" value="1"/>
</dbReference>
<dbReference type="STRING" id="1121919.SAMN02745975_03429"/>
<evidence type="ECO:0000313" key="2">
    <source>
        <dbReference type="EMBL" id="SHK00328.1"/>
    </source>
</evidence>
<dbReference type="Proteomes" id="UP000184536">
    <property type="component" value="Unassembled WGS sequence"/>
</dbReference>
<dbReference type="SMART" id="SM00849">
    <property type="entry name" value="Lactamase_B"/>
    <property type="match status" value="1"/>
</dbReference>
<dbReference type="InterPro" id="IPR001279">
    <property type="entry name" value="Metallo-B-lactamas"/>
</dbReference>
<protein>
    <submittedName>
        <fullName evidence="2">Glyoxylase, beta-lactamase superfamily II</fullName>
    </submittedName>
</protein>
<feature type="domain" description="Metallo-beta-lactamase" evidence="1">
    <location>
        <begin position="42"/>
        <end position="248"/>
    </location>
</feature>
<keyword evidence="3" id="KW-1185">Reference proteome</keyword>
<dbReference type="Pfam" id="PF00753">
    <property type="entry name" value="Lactamase_B"/>
    <property type="match status" value="1"/>
</dbReference>
<reference evidence="3" key="1">
    <citation type="submission" date="2016-11" db="EMBL/GenBank/DDBJ databases">
        <authorList>
            <person name="Varghese N."/>
            <person name="Submissions S."/>
        </authorList>
    </citation>
    <scope>NUCLEOTIDE SEQUENCE [LARGE SCALE GENOMIC DNA]</scope>
    <source>
        <strain evidence="3">DSM 17957</strain>
    </source>
</reference>
<name>A0A1M6NXG6_9FIRM</name>
<dbReference type="EMBL" id="FQZV01000061">
    <property type="protein sequence ID" value="SHK00328.1"/>
    <property type="molecule type" value="Genomic_DNA"/>
</dbReference>
<dbReference type="PANTHER" id="PTHR23131">
    <property type="entry name" value="ENDORIBONUCLEASE LACTB2"/>
    <property type="match status" value="1"/>
</dbReference>
<organism evidence="2 3">
    <name type="scientific">Geosporobacter subterraneus DSM 17957</name>
    <dbReference type="NCBI Taxonomy" id="1121919"/>
    <lineage>
        <taxon>Bacteria</taxon>
        <taxon>Bacillati</taxon>
        <taxon>Bacillota</taxon>
        <taxon>Clostridia</taxon>
        <taxon>Peptostreptococcales</taxon>
        <taxon>Thermotaleaceae</taxon>
        <taxon>Geosporobacter</taxon>
    </lineage>
</organism>
<dbReference type="InterPro" id="IPR036866">
    <property type="entry name" value="RibonucZ/Hydroxyglut_hydro"/>
</dbReference>